<evidence type="ECO:0000313" key="3">
    <source>
        <dbReference type="Proteomes" id="UP001159363"/>
    </source>
</evidence>
<keyword evidence="3" id="KW-1185">Reference proteome</keyword>
<dbReference type="Proteomes" id="UP001159363">
    <property type="component" value="Chromosome 13"/>
</dbReference>
<feature type="region of interest" description="Disordered" evidence="1">
    <location>
        <begin position="168"/>
        <end position="212"/>
    </location>
</feature>
<evidence type="ECO:0000256" key="1">
    <source>
        <dbReference type="SAM" id="MobiDB-lite"/>
    </source>
</evidence>
<protein>
    <submittedName>
        <fullName evidence="2">Uncharacterized protein</fullName>
    </submittedName>
</protein>
<feature type="compositionally biased region" description="Basic and acidic residues" evidence="1">
    <location>
        <begin position="191"/>
        <end position="201"/>
    </location>
</feature>
<proteinExistence type="predicted"/>
<sequence>MNNSVLTAVKHSPTPRRFLELTKTNMFFFFLSRDSYCTTQNACICAAYLTRTGDFSSEISQRVASHQVPKEVPKNTEMVGKNMVLEGFGPENRPGKMARFCLENRGQGNSKMEFRWTPCSASNYRRRRRDDRSVTNVDERRPVYLDVCAWTSIPSGVASTCEVVQGEVEVSQGRRGAPASQEPRVGSRPRGPTDHALRTSRDSPAAARDSRVRPALHVSASLRRPAPVCVRACAQLLQGLWMSNARLHHRGSKLDPRSTQKTVAPFEFKAGLEIEMKFISNHRNWRFLISIGDQQPFYIYNETYAYFHDAIYYEPIAKFASHLIPIFHFGAKIDESEIHNHEISLMQHFSIGTTVRMNPGSELGSFDLGSGKMLVQLGISEDSEGPVGDVGAGAKGARHASSVETISIDTLHNSCGSGRVCDFLVSGRDTFLAPRGLLVSAPGERAGAVVSKHQHALQQFVTRHCLHKDAVKVLGQRICGGHGGLVVSLLASHVGEPGSIPDGVTPGFSPVGIVPGDATGRRVFSGTSRFPALSFRCCSILTSITLIGSQDLDVKSRPNLFTHSSATDYLCVVTAINILHFQRLRIMDAESERVNSSCKMDDVNHKLQAVYLFSILHRNQISFPHNTRAGETGDLRENPPTSTFVRGDSHGRISGSDPAGNQTRLPLVEGECTSRYILEKHRTPPERLQKLQRCRIAPGNDGVGPVSLIRPTSSDVLAPHPAITRNLRGGGGGGTTCQSVGKRRLVFYAAGMRTLRHILSTLRSCGDRTFHPTELSVSSGRLNTRGHLFFREKKIDAEARLQYPLCTLAVFIRLLTACLCAETICYMSEPIRIKVFLVQNVRNSRADGCPSYRVRTPTILRLRKTLSAKVRRSRRFAFRVCAGGANSSYCPASVARELAASLFTSLILRAGYSHRALESTEAKQPPYSANSQSHAPAKLRQWRRQPIANREIFTTCIPQSGLSVSFFTLPILEDLTRRHSSIRCHNERVTHGRTRLRTPYTESHRNMYTVLGDSVPKHQT</sequence>
<comment type="caution">
    <text evidence="2">The sequence shown here is derived from an EMBL/GenBank/DDBJ whole genome shotgun (WGS) entry which is preliminary data.</text>
</comment>
<feature type="region of interest" description="Disordered" evidence="1">
    <location>
        <begin position="919"/>
        <end position="939"/>
    </location>
</feature>
<organism evidence="2 3">
    <name type="scientific">Dryococelus australis</name>
    <dbReference type="NCBI Taxonomy" id="614101"/>
    <lineage>
        <taxon>Eukaryota</taxon>
        <taxon>Metazoa</taxon>
        <taxon>Ecdysozoa</taxon>
        <taxon>Arthropoda</taxon>
        <taxon>Hexapoda</taxon>
        <taxon>Insecta</taxon>
        <taxon>Pterygota</taxon>
        <taxon>Neoptera</taxon>
        <taxon>Polyneoptera</taxon>
        <taxon>Phasmatodea</taxon>
        <taxon>Verophasmatodea</taxon>
        <taxon>Anareolatae</taxon>
        <taxon>Phasmatidae</taxon>
        <taxon>Eurycanthinae</taxon>
        <taxon>Dryococelus</taxon>
    </lineage>
</organism>
<gene>
    <name evidence="2" type="ORF">PR048_030454</name>
</gene>
<name>A0ABQ9G916_9NEOP</name>
<reference evidence="2 3" key="1">
    <citation type="submission" date="2023-02" db="EMBL/GenBank/DDBJ databases">
        <title>LHISI_Scaffold_Assembly.</title>
        <authorList>
            <person name="Stuart O.P."/>
            <person name="Cleave R."/>
            <person name="Magrath M.J.L."/>
            <person name="Mikheyev A.S."/>
        </authorList>
    </citation>
    <scope>NUCLEOTIDE SEQUENCE [LARGE SCALE GENOMIC DNA]</scope>
    <source>
        <strain evidence="2">Daus_M_001</strain>
        <tissue evidence="2">Leg muscle</tissue>
    </source>
</reference>
<dbReference type="EMBL" id="JARBHB010000014">
    <property type="protein sequence ID" value="KAJ8868913.1"/>
    <property type="molecule type" value="Genomic_DNA"/>
</dbReference>
<feature type="region of interest" description="Disordered" evidence="1">
    <location>
        <begin position="626"/>
        <end position="664"/>
    </location>
</feature>
<evidence type="ECO:0000313" key="2">
    <source>
        <dbReference type="EMBL" id="KAJ8868913.1"/>
    </source>
</evidence>
<accession>A0ABQ9G916</accession>